<dbReference type="InterPro" id="IPR011059">
    <property type="entry name" value="Metal-dep_hydrolase_composite"/>
</dbReference>
<evidence type="ECO:0000256" key="6">
    <source>
        <dbReference type="ARBA" id="ARBA00022975"/>
    </source>
</evidence>
<comment type="pathway">
    <text evidence="7">Pyrimidine metabolism; UMP biosynthesis via de novo pathway; (S)-dihydroorotate from bicarbonate: step 3/3.</text>
</comment>
<gene>
    <name evidence="7" type="primary">pyrC</name>
    <name evidence="9" type="ORF">AALT52_06965</name>
</gene>
<dbReference type="InterPro" id="IPR032466">
    <property type="entry name" value="Metal_Hydrolase"/>
</dbReference>
<name>A0ABV4DT32_9LACO</name>
<feature type="active site" evidence="7">
    <location>
        <position position="306"/>
    </location>
</feature>
<dbReference type="RefSeq" id="WP_369942309.1">
    <property type="nucleotide sequence ID" value="NZ_JBCLUF010000023.1"/>
</dbReference>
<comment type="cofactor">
    <cofactor evidence="7">
        <name>Zn(2+)</name>
        <dbReference type="ChEBI" id="CHEBI:29105"/>
    </cofactor>
    <text evidence="7">Binds 2 Zn(2+) ions per subunit.</text>
</comment>
<feature type="binding site" evidence="7">
    <location>
        <position position="153"/>
    </location>
    <ligand>
        <name>Zn(2+)</name>
        <dbReference type="ChEBI" id="CHEBI:29105"/>
        <label>1</label>
    </ligand>
</feature>
<comment type="similarity">
    <text evidence="2 7">Belongs to the metallo-dependent hydrolases superfamily. DHOase family. Class I DHOase subfamily.</text>
</comment>
<feature type="binding site" evidence="7">
    <location>
        <position position="310"/>
    </location>
    <ligand>
        <name>substrate</name>
    </ligand>
</feature>
<feature type="binding site" evidence="7">
    <location>
        <position position="279"/>
    </location>
    <ligand>
        <name>substrate</name>
    </ligand>
</feature>
<keyword evidence="10" id="KW-1185">Reference proteome</keyword>
<feature type="binding site" evidence="7">
    <location>
        <position position="63"/>
    </location>
    <ligand>
        <name>Zn(2+)</name>
        <dbReference type="ChEBI" id="CHEBI:29105"/>
        <label>1</label>
    </ligand>
</feature>
<feature type="binding site" evidence="7">
    <location>
        <position position="180"/>
    </location>
    <ligand>
        <name>Zn(2+)</name>
        <dbReference type="ChEBI" id="CHEBI:29105"/>
        <label>2</label>
    </ligand>
</feature>
<evidence type="ECO:0000313" key="10">
    <source>
        <dbReference type="Proteomes" id="UP001565236"/>
    </source>
</evidence>
<accession>A0ABV4DT32</accession>
<dbReference type="InterPro" id="IPR002195">
    <property type="entry name" value="Dihydroorotase_CS"/>
</dbReference>
<evidence type="ECO:0000259" key="8">
    <source>
        <dbReference type="Pfam" id="PF12890"/>
    </source>
</evidence>
<keyword evidence="3 7" id="KW-0479">Metal-binding</keyword>
<reference evidence="9 10" key="1">
    <citation type="submission" date="2024-03" db="EMBL/GenBank/DDBJ databases">
        <title>Mouse gut bacterial collection (mGBC) of GemPharmatech.</title>
        <authorList>
            <person name="He Y."/>
            <person name="Dong L."/>
            <person name="Wu D."/>
            <person name="Gao X."/>
            <person name="Lin Z."/>
        </authorList>
    </citation>
    <scope>NUCLEOTIDE SEQUENCE [LARGE SCALE GENOMIC DNA]</scope>
    <source>
        <strain evidence="9 10">15-30</strain>
    </source>
</reference>
<comment type="catalytic activity">
    <reaction evidence="7">
        <text>(S)-dihydroorotate + H2O = N-carbamoyl-L-aspartate + H(+)</text>
        <dbReference type="Rhea" id="RHEA:24296"/>
        <dbReference type="ChEBI" id="CHEBI:15377"/>
        <dbReference type="ChEBI" id="CHEBI:15378"/>
        <dbReference type="ChEBI" id="CHEBI:30864"/>
        <dbReference type="ChEBI" id="CHEBI:32814"/>
        <dbReference type="EC" id="3.5.2.3"/>
    </reaction>
</comment>
<dbReference type="NCBIfam" id="NF006837">
    <property type="entry name" value="PRK09357.1-2"/>
    <property type="match status" value="1"/>
</dbReference>
<dbReference type="HAMAP" id="MF_00220_B">
    <property type="entry name" value="PyrC_classI_B"/>
    <property type="match status" value="1"/>
</dbReference>
<keyword evidence="5 7" id="KW-0862">Zinc</keyword>
<keyword evidence="4 7" id="KW-0378">Hydrolase</keyword>
<dbReference type="InterPro" id="IPR004722">
    <property type="entry name" value="DHOase"/>
</dbReference>
<dbReference type="PANTHER" id="PTHR43668:SF2">
    <property type="entry name" value="ALLANTOINASE"/>
    <property type="match status" value="1"/>
</dbReference>
<dbReference type="Gene3D" id="3.20.20.140">
    <property type="entry name" value="Metal-dependent hydrolases"/>
    <property type="match status" value="1"/>
</dbReference>
<evidence type="ECO:0000256" key="4">
    <source>
        <dbReference type="ARBA" id="ARBA00022801"/>
    </source>
</evidence>
<evidence type="ECO:0000256" key="7">
    <source>
        <dbReference type="HAMAP-Rule" id="MF_00220"/>
    </source>
</evidence>
<dbReference type="InterPro" id="IPR050138">
    <property type="entry name" value="DHOase/Allantoinase_Hydrolase"/>
</dbReference>
<proteinExistence type="inferred from homology"/>
<dbReference type="PROSITE" id="PS00483">
    <property type="entry name" value="DIHYDROOROTASE_2"/>
    <property type="match status" value="1"/>
</dbReference>
<feature type="binding site" evidence="7">
    <location>
        <position position="95"/>
    </location>
    <ligand>
        <name>substrate</name>
    </ligand>
</feature>
<dbReference type="NCBIfam" id="TIGR00857">
    <property type="entry name" value="pyrC_multi"/>
    <property type="match status" value="1"/>
</dbReference>
<feature type="binding site" evidence="7">
    <location>
        <position position="233"/>
    </location>
    <ligand>
        <name>Zn(2+)</name>
        <dbReference type="ChEBI" id="CHEBI:29105"/>
        <label>2</label>
    </ligand>
</feature>
<dbReference type="EMBL" id="JBCLUF010000023">
    <property type="protein sequence ID" value="MEY8662622.1"/>
    <property type="molecule type" value="Genomic_DNA"/>
</dbReference>
<dbReference type="GO" id="GO:0004151">
    <property type="term" value="F:dihydroorotase activity"/>
    <property type="evidence" value="ECO:0007669"/>
    <property type="project" value="UniProtKB-EC"/>
</dbReference>
<dbReference type="Pfam" id="PF12890">
    <property type="entry name" value="DHOase"/>
    <property type="match status" value="1"/>
</dbReference>
<feature type="domain" description="Dihydroorotase catalytic" evidence="8">
    <location>
        <begin position="50"/>
        <end position="239"/>
    </location>
</feature>
<evidence type="ECO:0000256" key="3">
    <source>
        <dbReference type="ARBA" id="ARBA00022723"/>
    </source>
</evidence>
<feature type="binding site" evidence="7">
    <location>
        <position position="306"/>
    </location>
    <ligand>
        <name>Zn(2+)</name>
        <dbReference type="ChEBI" id="CHEBI:29105"/>
        <label>1</label>
    </ligand>
</feature>
<evidence type="ECO:0000256" key="1">
    <source>
        <dbReference type="ARBA" id="ARBA00002368"/>
    </source>
</evidence>
<dbReference type="InterPro" id="IPR024403">
    <property type="entry name" value="DHOase_cat"/>
</dbReference>
<dbReference type="Gene3D" id="2.30.40.10">
    <property type="entry name" value="Urease, subunit C, domain 1"/>
    <property type="match status" value="1"/>
</dbReference>
<dbReference type="PANTHER" id="PTHR43668">
    <property type="entry name" value="ALLANTOINASE"/>
    <property type="match status" value="1"/>
</dbReference>
<dbReference type="EC" id="3.5.2.3" evidence="7"/>
<keyword evidence="6 7" id="KW-0665">Pyrimidine biosynthesis</keyword>
<evidence type="ECO:0000256" key="5">
    <source>
        <dbReference type="ARBA" id="ARBA00022833"/>
    </source>
</evidence>
<organism evidence="9 10">
    <name type="scientific">Ligilactobacillus faecis</name>
    <dbReference type="NCBI Taxonomy" id="762833"/>
    <lineage>
        <taxon>Bacteria</taxon>
        <taxon>Bacillati</taxon>
        <taxon>Bacillota</taxon>
        <taxon>Bacilli</taxon>
        <taxon>Lactobacillales</taxon>
        <taxon>Lactobacillaceae</taxon>
        <taxon>Ligilactobacillus</taxon>
    </lineage>
</organism>
<feature type="binding site" evidence="7">
    <location>
        <begin position="63"/>
        <end position="65"/>
    </location>
    <ligand>
        <name>substrate</name>
    </ligand>
</feature>
<dbReference type="CDD" id="cd01317">
    <property type="entry name" value="DHOase_IIa"/>
    <property type="match status" value="1"/>
</dbReference>
<feature type="binding site" evidence="7">
    <location>
        <begin position="324"/>
        <end position="325"/>
    </location>
    <ligand>
        <name>substrate</name>
    </ligand>
</feature>
<dbReference type="SUPFAM" id="SSF51556">
    <property type="entry name" value="Metallo-dependent hydrolases"/>
    <property type="match status" value="1"/>
</dbReference>
<evidence type="ECO:0000313" key="9">
    <source>
        <dbReference type="EMBL" id="MEY8662622.1"/>
    </source>
</evidence>
<comment type="function">
    <text evidence="1 7">Catalyzes the reversible cyclization of carbamoyl aspartate to dihydroorotate.</text>
</comment>
<dbReference type="Proteomes" id="UP001565236">
    <property type="component" value="Unassembled WGS sequence"/>
</dbReference>
<sequence>MKTLLKNGVVYQAGKMLPNDLLIADGVIKALGTDLSELVTSETNVIELNGRLVAPGLVDVHVHYREPGFTHKETIKTGSKAAAHGGYTTVCAMPNLDPVPDTPERVKKQVELNKTDGVIKIKQYGAITKGLKSDELLDYAGMKAAGAFAFSNDGCGVQTAGTMYQAMLAAKKLGVPLVAHVEDNSLLFGGVMHAGQKAKELGLPGILGVSESSQIARDLLLAKETGVHYHVCHVSTKESVELIRLAKAHGINVTCEVSPHHLLLDEDDIPANDGFYKMNPPLRTKGDHAALIAGLLDGTIDMIATDHAPHSIDEKTGDMRTSAFGITGSETAFALLYTHLVKEQKLLSLGKLIDLMSKAPAEKFGFDAGQIYAGAKADLAIFELETEYELKEADYLSRGINTPFTGQRVFGQTYLTLVDGRPVYQKEGEK</sequence>
<protein>
    <recommendedName>
        <fullName evidence="7">Dihydroorotase</fullName>
        <shortName evidence="7">DHOase</shortName>
        <ecNumber evidence="7">3.5.2.3</ecNumber>
    </recommendedName>
</protein>
<comment type="caution">
    <text evidence="9">The sequence shown here is derived from an EMBL/GenBank/DDBJ whole genome shotgun (WGS) entry which is preliminary data.</text>
</comment>
<feature type="binding site" evidence="7">
    <location>
        <position position="153"/>
    </location>
    <ligand>
        <name>Zn(2+)</name>
        <dbReference type="ChEBI" id="CHEBI:29105"/>
        <label>2</label>
    </ligand>
</feature>
<evidence type="ECO:0000256" key="2">
    <source>
        <dbReference type="ARBA" id="ARBA00010286"/>
    </source>
</evidence>
<dbReference type="SUPFAM" id="SSF51338">
    <property type="entry name" value="Composite domain of metallo-dependent hydrolases"/>
    <property type="match status" value="1"/>
</dbReference>
<feature type="binding site" evidence="7">
    <location>
        <position position="61"/>
    </location>
    <ligand>
        <name>Zn(2+)</name>
        <dbReference type="ChEBI" id="CHEBI:29105"/>
        <label>1</label>
    </ligand>
</feature>